<sequence>MDVELAANKKPAKELAKELHKLNGKIVEQEKIQNLKLKAAEKKQELEEKSQDTRLVSILVNAIELACPSLEETKVPQTQSSDSQLAPKETTKST</sequence>
<feature type="coiled-coil region" evidence="1">
    <location>
        <begin position="12"/>
        <end position="52"/>
    </location>
</feature>
<dbReference type="EMBL" id="VDEP01000307">
    <property type="protein sequence ID" value="KAA1107712.1"/>
    <property type="molecule type" value="Genomic_DNA"/>
</dbReference>
<protein>
    <submittedName>
        <fullName evidence="3">Uncharacterized protein</fullName>
    </submittedName>
</protein>
<name>A0A5B0Q3L5_PUCGR</name>
<organism evidence="3 4">
    <name type="scientific">Puccinia graminis f. sp. tritici</name>
    <dbReference type="NCBI Taxonomy" id="56615"/>
    <lineage>
        <taxon>Eukaryota</taxon>
        <taxon>Fungi</taxon>
        <taxon>Dikarya</taxon>
        <taxon>Basidiomycota</taxon>
        <taxon>Pucciniomycotina</taxon>
        <taxon>Pucciniomycetes</taxon>
        <taxon>Pucciniales</taxon>
        <taxon>Pucciniaceae</taxon>
        <taxon>Puccinia</taxon>
    </lineage>
</organism>
<dbReference type="Proteomes" id="UP000325313">
    <property type="component" value="Unassembled WGS sequence"/>
</dbReference>
<reference evidence="3 4" key="1">
    <citation type="submission" date="2019-05" db="EMBL/GenBank/DDBJ databases">
        <title>Emergence of the Ug99 lineage of the wheat stem rust pathogen through somatic hybridization.</title>
        <authorList>
            <person name="Li F."/>
            <person name="Upadhyaya N.M."/>
            <person name="Sperschneider J."/>
            <person name="Matny O."/>
            <person name="Nguyen-Phuc H."/>
            <person name="Mago R."/>
            <person name="Raley C."/>
            <person name="Miller M.E."/>
            <person name="Silverstein K.A.T."/>
            <person name="Henningsen E."/>
            <person name="Hirsch C.D."/>
            <person name="Visser B."/>
            <person name="Pretorius Z.A."/>
            <person name="Steffenson B.J."/>
            <person name="Schwessinger B."/>
            <person name="Dodds P.N."/>
            <person name="Figueroa M."/>
        </authorList>
    </citation>
    <scope>NUCLEOTIDE SEQUENCE [LARGE SCALE GENOMIC DNA]</scope>
    <source>
        <strain evidence="3 4">Ug99</strain>
    </source>
</reference>
<evidence type="ECO:0000256" key="1">
    <source>
        <dbReference type="SAM" id="Coils"/>
    </source>
</evidence>
<dbReference type="AlphaFoldDB" id="A0A5B0Q3L5"/>
<feature type="compositionally biased region" description="Polar residues" evidence="2">
    <location>
        <begin position="75"/>
        <end position="84"/>
    </location>
</feature>
<evidence type="ECO:0000313" key="3">
    <source>
        <dbReference type="EMBL" id="KAA1107712.1"/>
    </source>
</evidence>
<comment type="caution">
    <text evidence="3">The sequence shown here is derived from an EMBL/GenBank/DDBJ whole genome shotgun (WGS) entry which is preliminary data.</text>
</comment>
<feature type="region of interest" description="Disordered" evidence="2">
    <location>
        <begin position="70"/>
        <end position="94"/>
    </location>
</feature>
<accession>A0A5B0Q3L5</accession>
<gene>
    <name evidence="3" type="ORF">PGTUg99_006215</name>
</gene>
<evidence type="ECO:0000256" key="2">
    <source>
        <dbReference type="SAM" id="MobiDB-lite"/>
    </source>
</evidence>
<evidence type="ECO:0000313" key="4">
    <source>
        <dbReference type="Proteomes" id="UP000325313"/>
    </source>
</evidence>
<keyword evidence="1" id="KW-0175">Coiled coil</keyword>
<proteinExistence type="predicted"/>